<reference evidence="1 2" key="1">
    <citation type="journal article" date="2024" name="J Genomics">
        <title>Draft genome sequencing and assembly of Favolaschia claudopus CIRM-BRFM 2984 isolated from oak limbs.</title>
        <authorList>
            <person name="Navarro D."/>
            <person name="Drula E."/>
            <person name="Chaduli D."/>
            <person name="Cazenave R."/>
            <person name="Ahrendt S."/>
            <person name="Wang J."/>
            <person name="Lipzen A."/>
            <person name="Daum C."/>
            <person name="Barry K."/>
            <person name="Grigoriev I.V."/>
            <person name="Favel A."/>
            <person name="Rosso M.N."/>
            <person name="Martin F."/>
        </authorList>
    </citation>
    <scope>NUCLEOTIDE SEQUENCE [LARGE SCALE GENOMIC DNA]</scope>
    <source>
        <strain evidence="1 2">CIRM-BRFM 2984</strain>
    </source>
</reference>
<comment type="caution">
    <text evidence="1">The sequence shown here is derived from an EMBL/GenBank/DDBJ whole genome shotgun (WGS) entry which is preliminary data.</text>
</comment>
<sequence>MLWPYLLGPLEDRLAAPASADDSETYTAFESAPRLTDVRIDGSHRRVPVPYPNYASAYPSPRTSDRLRVLFSPAVLRTAHPLPLSLRSLDITDEHYLESFLSAVEDICVRENTSVLPAAFMPRSACLRLV</sequence>
<gene>
    <name evidence="1" type="ORF">R3P38DRAFT_3192832</name>
</gene>
<name>A0AAW0BKF7_9AGAR</name>
<accession>A0AAW0BKF7</accession>
<protein>
    <submittedName>
        <fullName evidence="1">Uncharacterized protein</fullName>
    </submittedName>
</protein>
<proteinExistence type="predicted"/>
<dbReference type="Proteomes" id="UP001362999">
    <property type="component" value="Unassembled WGS sequence"/>
</dbReference>
<evidence type="ECO:0000313" key="2">
    <source>
        <dbReference type="Proteomes" id="UP001362999"/>
    </source>
</evidence>
<keyword evidence="2" id="KW-1185">Reference proteome</keyword>
<organism evidence="1 2">
    <name type="scientific">Favolaschia claudopus</name>
    <dbReference type="NCBI Taxonomy" id="2862362"/>
    <lineage>
        <taxon>Eukaryota</taxon>
        <taxon>Fungi</taxon>
        <taxon>Dikarya</taxon>
        <taxon>Basidiomycota</taxon>
        <taxon>Agaricomycotina</taxon>
        <taxon>Agaricomycetes</taxon>
        <taxon>Agaricomycetidae</taxon>
        <taxon>Agaricales</taxon>
        <taxon>Marasmiineae</taxon>
        <taxon>Mycenaceae</taxon>
        <taxon>Favolaschia</taxon>
    </lineage>
</organism>
<evidence type="ECO:0000313" key="1">
    <source>
        <dbReference type="EMBL" id="KAK7026236.1"/>
    </source>
</evidence>
<dbReference type="AlphaFoldDB" id="A0AAW0BKF7"/>
<dbReference type="EMBL" id="JAWWNJ010000032">
    <property type="protein sequence ID" value="KAK7026236.1"/>
    <property type="molecule type" value="Genomic_DNA"/>
</dbReference>